<keyword evidence="4" id="KW-1185">Reference proteome</keyword>
<accession>A0ABD0J4D8</accession>
<dbReference type="Proteomes" id="UP001519460">
    <property type="component" value="Unassembled WGS sequence"/>
</dbReference>
<organism evidence="3 4">
    <name type="scientific">Batillaria attramentaria</name>
    <dbReference type="NCBI Taxonomy" id="370345"/>
    <lineage>
        <taxon>Eukaryota</taxon>
        <taxon>Metazoa</taxon>
        <taxon>Spiralia</taxon>
        <taxon>Lophotrochozoa</taxon>
        <taxon>Mollusca</taxon>
        <taxon>Gastropoda</taxon>
        <taxon>Caenogastropoda</taxon>
        <taxon>Sorbeoconcha</taxon>
        <taxon>Cerithioidea</taxon>
        <taxon>Batillariidae</taxon>
        <taxon>Batillaria</taxon>
    </lineage>
</organism>
<evidence type="ECO:0000313" key="4">
    <source>
        <dbReference type="Proteomes" id="UP001519460"/>
    </source>
</evidence>
<feature type="compositionally biased region" description="Polar residues" evidence="1">
    <location>
        <begin position="393"/>
        <end position="406"/>
    </location>
</feature>
<comment type="caution">
    <text evidence="3">The sequence shown here is derived from an EMBL/GenBank/DDBJ whole genome shotgun (WGS) entry which is preliminary data.</text>
</comment>
<gene>
    <name evidence="3" type="ORF">BaRGS_00038937</name>
</gene>
<feature type="region of interest" description="Disordered" evidence="1">
    <location>
        <begin position="173"/>
        <end position="342"/>
    </location>
</feature>
<feature type="non-terminal residue" evidence="3">
    <location>
        <position position="1"/>
    </location>
</feature>
<feature type="compositionally biased region" description="Basic and acidic residues" evidence="1">
    <location>
        <begin position="324"/>
        <end position="336"/>
    </location>
</feature>
<keyword evidence="2" id="KW-0472">Membrane</keyword>
<feature type="region of interest" description="Disordered" evidence="1">
    <location>
        <begin position="363"/>
        <end position="424"/>
    </location>
</feature>
<feature type="compositionally biased region" description="Polar residues" evidence="1">
    <location>
        <begin position="288"/>
        <end position="297"/>
    </location>
</feature>
<feature type="transmembrane region" description="Helical" evidence="2">
    <location>
        <begin position="86"/>
        <end position="110"/>
    </location>
</feature>
<name>A0ABD0J4D8_9CAEN</name>
<feature type="compositionally biased region" description="Basic and acidic residues" evidence="1">
    <location>
        <begin position="198"/>
        <end position="222"/>
    </location>
</feature>
<proteinExistence type="predicted"/>
<keyword evidence="2" id="KW-1133">Transmembrane helix</keyword>
<evidence type="ECO:0000256" key="1">
    <source>
        <dbReference type="SAM" id="MobiDB-lite"/>
    </source>
</evidence>
<dbReference type="EMBL" id="JACVVK020000654">
    <property type="protein sequence ID" value="KAK7459729.1"/>
    <property type="molecule type" value="Genomic_DNA"/>
</dbReference>
<keyword evidence="2" id="KW-0812">Transmembrane</keyword>
<evidence type="ECO:0000313" key="3">
    <source>
        <dbReference type="EMBL" id="KAK7459729.1"/>
    </source>
</evidence>
<reference evidence="3 4" key="1">
    <citation type="journal article" date="2023" name="Sci. Data">
        <title>Genome assembly of the Korean intertidal mud-creeper Batillaria attramentaria.</title>
        <authorList>
            <person name="Patra A.K."/>
            <person name="Ho P.T."/>
            <person name="Jun S."/>
            <person name="Lee S.J."/>
            <person name="Kim Y."/>
            <person name="Won Y.J."/>
        </authorList>
    </citation>
    <scope>NUCLEOTIDE SEQUENCE [LARGE SCALE GENOMIC DNA]</scope>
    <source>
        <strain evidence="3">Wonlab-2016</strain>
    </source>
</reference>
<feature type="compositionally biased region" description="Polar residues" evidence="1">
    <location>
        <begin position="224"/>
        <end position="233"/>
    </location>
</feature>
<sequence>SPCFPDAPETNHTVADGQNMELTLSVRASSTEVKGCKIKKVPHETDGSDGVNSTGASFSAEATMIVDFKTMTQTGRSDDVLQNSTVLAVFITGGVVLLAIIVAVGVVVCVNRGRISKHQLPAEEKLKEFRALPKAPVDEDDTADTVSQLSVHVYEEVLDDAAVTGNKRTDVMQSVPVPCKKRTKRPAAAAASSLRPTKNTDKHPRSNKGEKTSLSSPREHFVQKTPSSQSGSAFQAAKDTRKTSANDVKPKDHQSDHHKQKSLPSDYLNPTFHRRGDRSDSGFHPSPHSASDANSLDTKSKGSLDLPSDYLTPAFTPRTPTSSPDKEPQGDSDDKLCLSASTSHAQKTRFQCSLQTREAHGYLTPTAHPKEGSAVSSEHSPFKGHKAKMNDCLSMTSPKSEKSLTSLDMDLHPAAPEKPTALKA</sequence>
<dbReference type="AlphaFoldDB" id="A0ABD0J4D8"/>
<protein>
    <submittedName>
        <fullName evidence="3">Uncharacterized protein</fullName>
    </submittedName>
</protein>
<evidence type="ECO:0000256" key="2">
    <source>
        <dbReference type="SAM" id="Phobius"/>
    </source>
</evidence>
<feature type="compositionally biased region" description="Basic and acidic residues" evidence="1">
    <location>
        <begin position="238"/>
        <end position="257"/>
    </location>
</feature>